<keyword evidence="3" id="KW-1015">Disulfide bond</keyword>
<comment type="caution">
    <text evidence="7">The sequence shown here is derived from an EMBL/GenBank/DDBJ whole genome shotgun (WGS) entry which is preliminary data.</text>
</comment>
<evidence type="ECO:0000313" key="8">
    <source>
        <dbReference type="Proteomes" id="UP001139971"/>
    </source>
</evidence>
<keyword evidence="1" id="KW-0245">EGF-like domain</keyword>
<dbReference type="SUPFAM" id="SSF49464">
    <property type="entry name" value="Carboxypeptidase regulatory domain-like"/>
    <property type="match status" value="1"/>
</dbReference>
<keyword evidence="2" id="KW-0677">Repeat</keyword>
<evidence type="ECO:0000256" key="4">
    <source>
        <dbReference type="SAM" id="MobiDB-lite"/>
    </source>
</evidence>
<dbReference type="Gene3D" id="2.180.10.10">
    <property type="entry name" value="RHS repeat-associated core"/>
    <property type="match status" value="2"/>
</dbReference>
<dbReference type="InterPro" id="IPR011042">
    <property type="entry name" value="6-blade_b-propeller_TolB-like"/>
</dbReference>
<accession>A0A9X4BHL5</accession>
<dbReference type="Pfam" id="PF25023">
    <property type="entry name" value="TEN_YD-shell"/>
    <property type="match status" value="2"/>
</dbReference>
<feature type="compositionally biased region" description="Pro residues" evidence="4">
    <location>
        <begin position="413"/>
        <end position="428"/>
    </location>
</feature>
<feature type="region of interest" description="Disordered" evidence="4">
    <location>
        <begin position="390"/>
        <end position="452"/>
    </location>
</feature>
<dbReference type="InterPro" id="IPR051216">
    <property type="entry name" value="Teneurin"/>
</dbReference>
<dbReference type="InterPro" id="IPR056820">
    <property type="entry name" value="TEN_TTR-like"/>
</dbReference>
<dbReference type="SUPFAM" id="SSF101898">
    <property type="entry name" value="NHL repeat"/>
    <property type="match status" value="1"/>
</dbReference>
<keyword evidence="8" id="KW-1185">Reference proteome</keyword>
<feature type="domain" description="Teneurin TTR-like" evidence="5">
    <location>
        <begin position="95"/>
        <end position="177"/>
    </location>
</feature>
<proteinExistence type="predicted"/>
<dbReference type="NCBIfam" id="TIGR03696">
    <property type="entry name" value="Rhs_assc_core"/>
    <property type="match status" value="1"/>
</dbReference>
<feature type="domain" description="Teneurin-like YD-shell" evidence="6">
    <location>
        <begin position="1554"/>
        <end position="1873"/>
    </location>
</feature>
<evidence type="ECO:0000259" key="6">
    <source>
        <dbReference type="Pfam" id="PF25023"/>
    </source>
</evidence>
<dbReference type="NCBIfam" id="TIGR01643">
    <property type="entry name" value="YD_repeat_2x"/>
    <property type="match status" value="3"/>
</dbReference>
<dbReference type="PANTHER" id="PTHR11219:SF69">
    <property type="entry name" value="TENEURIN-A"/>
    <property type="match status" value="1"/>
</dbReference>
<dbReference type="EMBL" id="JAOVZO020000015">
    <property type="protein sequence ID" value="MDC8013016.1"/>
    <property type="molecule type" value="Genomic_DNA"/>
</dbReference>
<dbReference type="InterPro" id="IPR056823">
    <property type="entry name" value="TEN-like_YD-shell"/>
</dbReference>
<dbReference type="Gene3D" id="2.120.10.30">
    <property type="entry name" value="TolB, C-terminal domain"/>
    <property type="match status" value="1"/>
</dbReference>
<feature type="region of interest" description="Disordered" evidence="4">
    <location>
        <begin position="1921"/>
        <end position="1940"/>
    </location>
</feature>
<evidence type="ECO:0000256" key="1">
    <source>
        <dbReference type="ARBA" id="ARBA00022536"/>
    </source>
</evidence>
<evidence type="ECO:0000313" key="7">
    <source>
        <dbReference type="EMBL" id="MDC8013016.1"/>
    </source>
</evidence>
<evidence type="ECO:0000256" key="3">
    <source>
        <dbReference type="ARBA" id="ARBA00023157"/>
    </source>
</evidence>
<evidence type="ECO:0008006" key="9">
    <source>
        <dbReference type="Google" id="ProtNLM"/>
    </source>
</evidence>
<dbReference type="InterPro" id="IPR022385">
    <property type="entry name" value="Rhs_assc_core"/>
</dbReference>
<feature type="compositionally biased region" description="Pro residues" evidence="4">
    <location>
        <begin position="393"/>
        <end position="405"/>
    </location>
</feature>
<dbReference type="RefSeq" id="WP_263544705.1">
    <property type="nucleotide sequence ID" value="NZ_JAOVZO020000015.1"/>
</dbReference>
<dbReference type="InterPro" id="IPR008969">
    <property type="entry name" value="CarboxyPept-like_regulatory"/>
</dbReference>
<dbReference type="Pfam" id="PF25020">
    <property type="entry name" value="TTR_TEN1-4"/>
    <property type="match status" value="1"/>
</dbReference>
<sequence>MSFGVVGARGGPADDPIFADGFEPRPPCLPGVPDADGDNLIDLACATPFVPPDPAAVATPIDPTVATDFHEATRFLYAGPEPVQRGVAPDAIRSWRAAVLRGRVLDGDGAPLPGVLVRVLDRPELGYTYTRADGMYDLAVNGGGELTVDLRKQGYLRAQRAERAPWKDWRVMPDTRMVALDDAVTTIGLTPTSDVQVHRANLVADADGARRATVIFPAGVTGELVAADGTRRPLSTIRFRATEYTVGPEGPQRMPASLPASAGYTYAVELGADEAVAQDARSVEFDRPIVLYFENYLNFSTGSRIPLGYYDFRRGSWLPAPNGRVVRIVGNVGALALLDIDGSGTPADDAALTALGVTAGERAKLAQIYPVGQVLWRSAMTHLTPWDCNYPYGPDPNPDPPQPPEPPDDPPYPDDPPTDPTDPGPPTDPDGDDDPAETDEAEDTDESDCETGSVIDCTNARLGESVPIPGTPVLLTYRSDRVPGGTPESFSVRMRLSGAAVPRQVRSIESEICVGGQCFRESEAPAPNRFRNFAWNGLDAYGRQWQGSAAMTARIGYAYGLVYQATSDAFEASWAGLSGVAAIERGTGTATLWSRYAGQTTITQPGRSVGAWSAAGLGLGGWSISLHHVFDPQTRTLYYGDGTRRRIGMVGDGGATIVEPFSSRVSANHDPFALDADGTAFQLETFPRRDAPNGSIGRQLVYAHPPGSDTSIELAQSCPPDDDNHMRCAPGSTPVWRTVHRLVADDRSRVILIADTGVFRVNGGGAIEALLPAELAGRDCTIDRLAAWFERRLYFACVDSAEKTRLFTLWPDGQVTLLAGGGSDAGADVAASAAQFERFGALAIGPDGTLFATEPGANRIRRIGTDGRVTIAAGNGTAGFTPDGATAAGAAIGDVMAIAVSHEGTLLFAESPRIREIAKNGQLRTVVGGGDGYPSRETQSLGRALSVQARSIESLPDGSIVFDDWAGGVLRSSHSSFRLDGPEAAITIASQDARELYVFDRNGRHLQTRDAITGAVRYAFRYDPAGRLVEIEDGDGNVTRIVRNAAGVATAIVGPYGTATTLTINAAGYLEAIDPPLVDPWRMTYKPGYAGLLQTFTDPRGYASAFEWTLLGRLSKDTDAEGGYQELVSYAWDSQRARESSYESALGRKGVSYRRRAPGGDAYRTSARSDGLERHLLSARNASQAVYDLRTGMFANTRFNADPRYGFQAPVAGETGVAWGTSVGVERRSRYVQTGGDGTYDVTETREIDTRVFARAYTAADRTWTFTTPMGREMRIVVDAQSRPLRREIAGVAPVEYAYDGRGRLTGVAQGQGALRRKWSYTYDANGYLASVEDPLERVVEFESDAIGRRRVQRLPGARAIALDYDANGNLTGVQPPGRPVHGFTYNKVNTMTAYRPPAIAGGAVDRTYTPNLDRQLAGIADPDGRTIGVGYIASRTQPQTLTLPGAARTFGYTFNGLAATIDSTSEPSLAFEWDGPFYAGYTTSGAIAGRVQLLRGAVASAPGQFWLNGIRTTAGGDVHDVSYDYDRDGLMLGATFDAGTPVALSLARDPANGLLRGTQIGLVADTRGYDTFGELDDYAATFDGDPLLHAAYTFDKLGRVVARTETIAGATHVTAYTYDVASRLDTVTVDGVLQADYDYDANSNRRTATTPAGATNATFDDQDRLATWGAQTFEYNRSGQLAARRDGDDVTRYDYDALGNLRHVDLPDGTDVDYVIDGLNRRVGRKVDGALVQGFLYVNQLKPAAELDGAGNIVASFVYADRQYAPSFMVKAGRAYRIVADRLGSPRLVVDVETGAIAQRMDYDAWGNVTLDTNPGFQPFGFAGGLYDRATKLTRFGARDYDATTGRWTAKDPVGFGGGQVNLYAYAGNDPVNLFDPGGYRLSWNQVANIVFNETRSLDGPGIDQARKDVAHAVINGDEQFGNARPQTSTTRARVPREERDVYEQCKSATIDAFIDEYMGIDPTNDATHFNMRRNDSRKPFQGHEIETQNGPFENSYPTPDLPGTGIYLNTYR</sequence>
<evidence type="ECO:0000256" key="2">
    <source>
        <dbReference type="ARBA" id="ARBA00022737"/>
    </source>
</evidence>
<organism evidence="7 8">
    <name type="scientific">Tahibacter soli</name>
    <dbReference type="NCBI Taxonomy" id="2983605"/>
    <lineage>
        <taxon>Bacteria</taxon>
        <taxon>Pseudomonadati</taxon>
        <taxon>Pseudomonadota</taxon>
        <taxon>Gammaproteobacteria</taxon>
        <taxon>Lysobacterales</taxon>
        <taxon>Rhodanobacteraceae</taxon>
        <taxon>Tahibacter</taxon>
    </lineage>
</organism>
<feature type="domain" description="Teneurin-like YD-shell" evidence="6">
    <location>
        <begin position="985"/>
        <end position="1426"/>
    </location>
</feature>
<evidence type="ECO:0000259" key="5">
    <source>
        <dbReference type="Pfam" id="PF25020"/>
    </source>
</evidence>
<gene>
    <name evidence="7" type="ORF">OD750_010715</name>
</gene>
<feature type="compositionally biased region" description="Acidic residues" evidence="4">
    <location>
        <begin position="429"/>
        <end position="449"/>
    </location>
</feature>
<reference evidence="7" key="1">
    <citation type="submission" date="2023-02" db="EMBL/GenBank/DDBJ databases">
        <title>Tahibacter soli sp. nov. isolated from soil.</title>
        <authorList>
            <person name="Baek J.H."/>
            <person name="Lee J.K."/>
            <person name="Choi D.G."/>
            <person name="Jeon C.O."/>
        </authorList>
    </citation>
    <scope>NUCLEOTIDE SEQUENCE</scope>
    <source>
        <strain evidence="7">BL</strain>
    </source>
</reference>
<dbReference type="Proteomes" id="UP001139971">
    <property type="component" value="Unassembled WGS sequence"/>
</dbReference>
<dbReference type="InterPro" id="IPR006530">
    <property type="entry name" value="YD"/>
</dbReference>
<name>A0A9X4BHL5_9GAMM</name>
<dbReference type="PANTHER" id="PTHR11219">
    <property type="entry name" value="TENEURIN AND N-ACETYLGLUCOSAMINE-1-PHOSPHODIESTER ALPHA-N-ACETYLGLUCOSAMINIDASE"/>
    <property type="match status" value="1"/>
</dbReference>
<protein>
    <recommendedName>
        <fullName evidence="9">RHS repeat-associated protein</fullName>
    </recommendedName>
</protein>